<dbReference type="InterPro" id="IPR003594">
    <property type="entry name" value="HATPase_dom"/>
</dbReference>
<comment type="caution">
    <text evidence="10">The sequence shown here is derived from an EMBL/GenBank/DDBJ whole genome shotgun (WGS) entry which is preliminary data.</text>
</comment>
<dbReference type="Pfam" id="PF08448">
    <property type="entry name" value="PAS_4"/>
    <property type="match status" value="1"/>
</dbReference>
<dbReference type="InterPro" id="IPR000700">
    <property type="entry name" value="PAS-assoc_C"/>
</dbReference>
<feature type="region of interest" description="Disordered" evidence="5">
    <location>
        <begin position="494"/>
        <end position="515"/>
    </location>
</feature>
<organism evidence="10 11">
    <name type="scientific">Alsobacter soli</name>
    <dbReference type="NCBI Taxonomy" id="2109933"/>
    <lineage>
        <taxon>Bacteria</taxon>
        <taxon>Pseudomonadati</taxon>
        <taxon>Pseudomonadota</taxon>
        <taxon>Alphaproteobacteria</taxon>
        <taxon>Hyphomicrobiales</taxon>
        <taxon>Alsobacteraceae</taxon>
        <taxon>Alsobacter</taxon>
    </lineage>
</organism>
<evidence type="ECO:0000256" key="3">
    <source>
        <dbReference type="ARBA" id="ARBA00022553"/>
    </source>
</evidence>
<feature type="modified residue" description="4-aspartylphosphate" evidence="4">
    <location>
        <position position="568"/>
    </location>
</feature>
<dbReference type="OrthoDB" id="9796100at2"/>
<keyword evidence="11" id="KW-1185">Reference proteome</keyword>
<keyword evidence="10" id="KW-0808">Transferase</keyword>
<name>A0A2T1HQC3_9HYPH</name>
<evidence type="ECO:0000256" key="1">
    <source>
        <dbReference type="ARBA" id="ARBA00000085"/>
    </source>
</evidence>
<gene>
    <name evidence="10" type="ORF">SLNSH_16400</name>
</gene>
<reference evidence="11" key="1">
    <citation type="submission" date="2018-03" db="EMBL/GenBank/DDBJ databases">
        <authorList>
            <person name="Sun L."/>
            <person name="Liu H."/>
            <person name="Chen W."/>
            <person name="Huang K."/>
            <person name="Liu W."/>
            <person name="Gao X."/>
        </authorList>
    </citation>
    <scope>NUCLEOTIDE SEQUENCE [LARGE SCALE GENOMIC DNA]</scope>
    <source>
        <strain evidence="11">SH9</strain>
    </source>
</reference>
<evidence type="ECO:0000256" key="4">
    <source>
        <dbReference type="PROSITE-ProRule" id="PRU00169"/>
    </source>
</evidence>
<evidence type="ECO:0000259" key="9">
    <source>
        <dbReference type="PROSITE" id="PS50113"/>
    </source>
</evidence>
<dbReference type="InterPro" id="IPR036097">
    <property type="entry name" value="HisK_dim/P_sf"/>
</dbReference>
<evidence type="ECO:0000313" key="10">
    <source>
        <dbReference type="EMBL" id="PSC03858.1"/>
    </source>
</evidence>
<feature type="domain" description="PAC" evidence="9">
    <location>
        <begin position="208"/>
        <end position="263"/>
    </location>
</feature>
<sequence>MSLHETFQKAPGAILVVDDEPDILIALEDLLGDDYEVITSASPSEALELLRARPDIMVIVSDERMPGMMGHDFLAEARRLSEAEAILLTGYADLPAVVGALNRGGITGYAPKPWDPAALRGMVAGAMERRRLKLELQTERALLRGLLDNVADAIAFKDASGRFVRMNARKAEQLGADMHACLGRLEADFVDPDRAAAVQDAEREAIARKATTDVVEEHASEDGPRWRQVIRTPIFGPSGALESLAVIERDITEQRRLDARLRQAEKMQALGTLAGGVAHDFNNLLTAVLGSIDLAARRIDDNPRVSKLLANAAYAARRGASLTHRLLSFSRQRELEPRVVNPNTVLAEMSELLARTLGGMVQIEKRCADDLWPVLIDPAQLELAILNLCVNARDAMPDGGTLTLSTRNARIADGDALTLPAGDYVALTVRDTGSGMAPDVAARIFEPFFTTKEIGKGTGLGLSMVYGLVQQSGGAVDVQTAPGRGTAITLYFPRSEQAGEAADEPGATPGQRKRRSGRILVVDDDRAVRSVTAQFLQELGHQVIEAESAAEALAAIDADARPDLVIADIAMPEMNGLELAAHLRSRERTAPVLLVTGYADISGREIDAAVIHKPFQIQDLDQAVTELLGKD</sequence>
<dbReference type="NCBIfam" id="TIGR00229">
    <property type="entry name" value="sensory_box"/>
    <property type="match status" value="1"/>
</dbReference>
<dbReference type="RefSeq" id="WP_106338096.1">
    <property type="nucleotide sequence ID" value="NZ_PVZS01000019.1"/>
</dbReference>
<proteinExistence type="predicted"/>
<dbReference type="InterPro" id="IPR004358">
    <property type="entry name" value="Sig_transdc_His_kin-like_C"/>
</dbReference>
<evidence type="ECO:0000313" key="11">
    <source>
        <dbReference type="Proteomes" id="UP000239772"/>
    </source>
</evidence>
<dbReference type="SUPFAM" id="SSF52172">
    <property type="entry name" value="CheY-like"/>
    <property type="match status" value="2"/>
</dbReference>
<keyword evidence="3 4" id="KW-0597">Phosphoprotein</keyword>
<dbReference type="InterPro" id="IPR035965">
    <property type="entry name" value="PAS-like_dom_sf"/>
</dbReference>
<dbReference type="Gene3D" id="1.10.287.130">
    <property type="match status" value="1"/>
</dbReference>
<dbReference type="Gene3D" id="3.40.50.2300">
    <property type="match status" value="2"/>
</dbReference>
<protein>
    <recommendedName>
        <fullName evidence="2">histidine kinase</fullName>
        <ecNumber evidence="2">2.7.13.3</ecNumber>
    </recommendedName>
</protein>
<dbReference type="SMART" id="SM00448">
    <property type="entry name" value="REC"/>
    <property type="match status" value="2"/>
</dbReference>
<evidence type="ECO:0000259" key="8">
    <source>
        <dbReference type="PROSITE" id="PS50112"/>
    </source>
</evidence>
<dbReference type="PROSITE" id="PS50109">
    <property type="entry name" value="HIS_KIN"/>
    <property type="match status" value="1"/>
</dbReference>
<dbReference type="InterPro" id="IPR036890">
    <property type="entry name" value="HATPase_C_sf"/>
</dbReference>
<evidence type="ECO:0000256" key="2">
    <source>
        <dbReference type="ARBA" id="ARBA00012438"/>
    </source>
</evidence>
<feature type="domain" description="Response regulatory" evidence="7">
    <location>
        <begin position="518"/>
        <end position="628"/>
    </location>
</feature>
<accession>A0A2T1HQC3</accession>
<dbReference type="PANTHER" id="PTHR43065">
    <property type="entry name" value="SENSOR HISTIDINE KINASE"/>
    <property type="match status" value="1"/>
</dbReference>
<dbReference type="CDD" id="cd00082">
    <property type="entry name" value="HisKA"/>
    <property type="match status" value="1"/>
</dbReference>
<feature type="domain" description="Response regulatory" evidence="7">
    <location>
        <begin position="13"/>
        <end position="127"/>
    </location>
</feature>
<dbReference type="EC" id="2.7.13.3" evidence="2"/>
<dbReference type="SUPFAM" id="SSF55785">
    <property type="entry name" value="PYP-like sensor domain (PAS domain)"/>
    <property type="match status" value="1"/>
</dbReference>
<dbReference type="InterPro" id="IPR005467">
    <property type="entry name" value="His_kinase_dom"/>
</dbReference>
<dbReference type="AlphaFoldDB" id="A0A2T1HQC3"/>
<dbReference type="SMART" id="SM00091">
    <property type="entry name" value="PAS"/>
    <property type="match status" value="1"/>
</dbReference>
<dbReference type="PROSITE" id="PS50113">
    <property type="entry name" value="PAC"/>
    <property type="match status" value="1"/>
</dbReference>
<dbReference type="InterPro" id="IPR000014">
    <property type="entry name" value="PAS"/>
</dbReference>
<feature type="domain" description="PAS" evidence="8">
    <location>
        <begin position="139"/>
        <end position="209"/>
    </location>
</feature>
<dbReference type="InterPro" id="IPR003661">
    <property type="entry name" value="HisK_dim/P_dom"/>
</dbReference>
<dbReference type="PANTHER" id="PTHR43065:SF42">
    <property type="entry name" value="TWO-COMPONENT SENSOR PPRA"/>
    <property type="match status" value="1"/>
</dbReference>
<evidence type="ECO:0000256" key="5">
    <source>
        <dbReference type="SAM" id="MobiDB-lite"/>
    </source>
</evidence>
<dbReference type="GO" id="GO:0000155">
    <property type="term" value="F:phosphorelay sensor kinase activity"/>
    <property type="evidence" value="ECO:0007669"/>
    <property type="project" value="InterPro"/>
</dbReference>
<evidence type="ECO:0000259" key="7">
    <source>
        <dbReference type="PROSITE" id="PS50110"/>
    </source>
</evidence>
<dbReference type="EMBL" id="PVZS01000019">
    <property type="protein sequence ID" value="PSC03858.1"/>
    <property type="molecule type" value="Genomic_DNA"/>
</dbReference>
<dbReference type="InterPro" id="IPR011006">
    <property type="entry name" value="CheY-like_superfamily"/>
</dbReference>
<comment type="catalytic activity">
    <reaction evidence="1">
        <text>ATP + protein L-histidine = ADP + protein N-phospho-L-histidine.</text>
        <dbReference type="EC" id="2.7.13.3"/>
    </reaction>
</comment>
<dbReference type="PROSITE" id="PS50112">
    <property type="entry name" value="PAS"/>
    <property type="match status" value="1"/>
</dbReference>
<dbReference type="SUPFAM" id="SSF47384">
    <property type="entry name" value="Homodimeric domain of signal transducing histidine kinase"/>
    <property type="match status" value="1"/>
</dbReference>
<dbReference type="Gene3D" id="3.30.565.10">
    <property type="entry name" value="Histidine kinase-like ATPase, C-terminal domain"/>
    <property type="match status" value="1"/>
</dbReference>
<feature type="domain" description="Histidine kinase" evidence="6">
    <location>
        <begin position="276"/>
        <end position="496"/>
    </location>
</feature>
<dbReference type="SUPFAM" id="SSF55874">
    <property type="entry name" value="ATPase domain of HSP90 chaperone/DNA topoisomerase II/histidine kinase"/>
    <property type="match status" value="1"/>
</dbReference>
<dbReference type="PRINTS" id="PR00344">
    <property type="entry name" value="BCTRLSENSOR"/>
</dbReference>
<dbReference type="Proteomes" id="UP000239772">
    <property type="component" value="Unassembled WGS sequence"/>
</dbReference>
<dbReference type="CDD" id="cd00156">
    <property type="entry name" value="REC"/>
    <property type="match status" value="1"/>
</dbReference>
<dbReference type="PROSITE" id="PS50110">
    <property type="entry name" value="RESPONSE_REGULATORY"/>
    <property type="match status" value="2"/>
</dbReference>
<dbReference type="InterPro" id="IPR013656">
    <property type="entry name" value="PAS_4"/>
</dbReference>
<dbReference type="Pfam" id="PF00072">
    <property type="entry name" value="Response_reg"/>
    <property type="match status" value="2"/>
</dbReference>
<evidence type="ECO:0000259" key="6">
    <source>
        <dbReference type="PROSITE" id="PS50109"/>
    </source>
</evidence>
<keyword evidence="10" id="KW-0418">Kinase</keyword>
<dbReference type="Pfam" id="PF02518">
    <property type="entry name" value="HATPase_c"/>
    <property type="match status" value="1"/>
</dbReference>
<feature type="modified residue" description="4-aspartylphosphate" evidence="4">
    <location>
        <position position="62"/>
    </location>
</feature>
<dbReference type="SMART" id="SM00388">
    <property type="entry name" value="HisKA"/>
    <property type="match status" value="1"/>
</dbReference>
<dbReference type="SMART" id="SM00387">
    <property type="entry name" value="HATPase_c"/>
    <property type="match status" value="1"/>
</dbReference>
<dbReference type="InterPro" id="IPR001789">
    <property type="entry name" value="Sig_transdc_resp-reg_receiver"/>
</dbReference>
<dbReference type="Gene3D" id="3.30.450.20">
    <property type="entry name" value="PAS domain"/>
    <property type="match status" value="1"/>
</dbReference>
<dbReference type="Pfam" id="PF00512">
    <property type="entry name" value="HisKA"/>
    <property type="match status" value="1"/>
</dbReference>